<evidence type="ECO:0000256" key="2">
    <source>
        <dbReference type="SAM" id="MobiDB-lite"/>
    </source>
</evidence>
<feature type="compositionally biased region" description="Acidic residues" evidence="2">
    <location>
        <begin position="197"/>
        <end position="209"/>
    </location>
</feature>
<dbReference type="Proteomes" id="UP000752171">
    <property type="component" value="Unassembled WGS sequence"/>
</dbReference>
<comment type="caution">
    <text evidence="3">The sequence shown here is derived from an EMBL/GenBank/DDBJ whole genome shotgun (WGS) entry which is preliminary data.</text>
</comment>
<feature type="region of interest" description="Disordered" evidence="2">
    <location>
        <begin position="1"/>
        <end position="54"/>
    </location>
</feature>
<dbReference type="EMBL" id="JAICCE010000005">
    <property type="protein sequence ID" value="KAG9277701.1"/>
    <property type="molecule type" value="Genomic_DNA"/>
</dbReference>
<feature type="compositionally biased region" description="Basic and acidic residues" evidence="2">
    <location>
        <begin position="210"/>
        <end position="221"/>
    </location>
</feature>
<feature type="compositionally biased region" description="Basic and acidic residues" evidence="2">
    <location>
        <begin position="20"/>
        <end position="29"/>
    </location>
</feature>
<evidence type="ECO:0000313" key="4">
    <source>
        <dbReference type="Proteomes" id="UP000752171"/>
    </source>
</evidence>
<name>A0A8T2M9Y8_ASTMX</name>
<evidence type="ECO:0000313" key="3">
    <source>
        <dbReference type="EMBL" id="KAG9277701.1"/>
    </source>
</evidence>
<sequence length="221" mass="25044">MDSESPDFVPSVFVYKKHSQRPEGKIERPSRKRKRDERETVTQPAPPPPPVDDTCTVEETAEAMVPQKDYEDLVTKHGQLQEECVSLLKECEQLRDENAKLKEKLKNAHFTCSTVKPDLTQFVFLTGLTTVIFDWLLGKLKLSFLSDGQREEAYSAVAELAESLTDRSALEKSDMVVDAGPTVPRHKDTVMAMLLASDEDEEDQAEDENSEMKAYTKDFDQ</sequence>
<proteinExistence type="predicted"/>
<reference evidence="3 4" key="1">
    <citation type="submission" date="2021-07" db="EMBL/GenBank/DDBJ databases">
        <authorList>
            <person name="Imarazene B."/>
            <person name="Zahm M."/>
            <person name="Klopp C."/>
            <person name="Cabau C."/>
            <person name="Beille S."/>
            <person name="Jouanno E."/>
            <person name="Castinel A."/>
            <person name="Lluch J."/>
            <person name="Gil L."/>
            <person name="Kuchtly C."/>
            <person name="Lopez Roques C."/>
            <person name="Donnadieu C."/>
            <person name="Parrinello H."/>
            <person name="Journot L."/>
            <person name="Du K."/>
            <person name="Schartl M."/>
            <person name="Retaux S."/>
            <person name="Guiguen Y."/>
        </authorList>
    </citation>
    <scope>NUCLEOTIDE SEQUENCE [LARGE SCALE GENOMIC DNA]</scope>
    <source>
        <strain evidence="3">Pach_M1</strain>
        <tissue evidence="3">Testis</tissue>
    </source>
</reference>
<feature type="coiled-coil region" evidence="1">
    <location>
        <begin position="77"/>
        <end position="111"/>
    </location>
</feature>
<keyword evidence="1" id="KW-0175">Coiled coil</keyword>
<gene>
    <name evidence="3" type="ORF">AMEX_G7732</name>
</gene>
<protein>
    <submittedName>
        <fullName evidence="3">Uncharacterized protein</fullName>
    </submittedName>
</protein>
<evidence type="ECO:0000256" key="1">
    <source>
        <dbReference type="SAM" id="Coils"/>
    </source>
</evidence>
<feature type="region of interest" description="Disordered" evidence="2">
    <location>
        <begin position="196"/>
        <end position="221"/>
    </location>
</feature>
<dbReference type="AlphaFoldDB" id="A0A8T2M9Y8"/>
<accession>A0A8T2M9Y8</accession>
<organism evidence="3 4">
    <name type="scientific">Astyanax mexicanus</name>
    <name type="common">Blind cave fish</name>
    <name type="synonym">Astyanax fasciatus mexicanus</name>
    <dbReference type="NCBI Taxonomy" id="7994"/>
    <lineage>
        <taxon>Eukaryota</taxon>
        <taxon>Metazoa</taxon>
        <taxon>Chordata</taxon>
        <taxon>Craniata</taxon>
        <taxon>Vertebrata</taxon>
        <taxon>Euteleostomi</taxon>
        <taxon>Actinopterygii</taxon>
        <taxon>Neopterygii</taxon>
        <taxon>Teleostei</taxon>
        <taxon>Ostariophysi</taxon>
        <taxon>Characiformes</taxon>
        <taxon>Characoidei</taxon>
        <taxon>Acestrorhamphidae</taxon>
        <taxon>Acestrorhamphinae</taxon>
        <taxon>Astyanax</taxon>
    </lineage>
</organism>